<dbReference type="InterPro" id="IPR050528">
    <property type="entry name" value="L-type_Lectin-RKs"/>
</dbReference>
<dbReference type="PROSITE" id="PS50011">
    <property type="entry name" value="PROTEIN_KINASE_DOM"/>
    <property type="match status" value="1"/>
</dbReference>
<dbReference type="PROSITE" id="PS00108">
    <property type="entry name" value="PROTEIN_KINASE_ST"/>
    <property type="match status" value="1"/>
</dbReference>
<feature type="domain" description="Protein kinase" evidence="3">
    <location>
        <begin position="1"/>
        <end position="289"/>
    </location>
</feature>
<evidence type="ECO:0000256" key="2">
    <source>
        <dbReference type="ARBA" id="ARBA00022840"/>
    </source>
</evidence>
<accession>A0ABY7E1Z3</accession>
<dbReference type="PANTHER" id="PTHR27007">
    <property type="match status" value="1"/>
</dbReference>
<dbReference type="SMART" id="SM00220">
    <property type="entry name" value="S_TKc"/>
    <property type="match status" value="1"/>
</dbReference>
<keyword evidence="5" id="KW-1185">Reference proteome</keyword>
<keyword evidence="2" id="KW-0067">ATP-binding</keyword>
<dbReference type="InterPro" id="IPR008271">
    <property type="entry name" value="Ser/Thr_kinase_AS"/>
</dbReference>
<evidence type="ECO:0000313" key="5">
    <source>
        <dbReference type="Proteomes" id="UP001164746"/>
    </source>
</evidence>
<keyword evidence="1" id="KW-0547">Nucleotide-binding</keyword>
<organism evidence="4 5">
    <name type="scientific">Mya arenaria</name>
    <name type="common">Soft-shell clam</name>
    <dbReference type="NCBI Taxonomy" id="6604"/>
    <lineage>
        <taxon>Eukaryota</taxon>
        <taxon>Metazoa</taxon>
        <taxon>Spiralia</taxon>
        <taxon>Lophotrochozoa</taxon>
        <taxon>Mollusca</taxon>
        <taxon>Bivalvia</taxon>
        <taxon>Autobranchia</taxon>
        <taxon>Heteroconchia</taxon>
        <taxon>Euheterodonta</taxon>
        <taxon>Imparidentia</taxon>
        <taxon>Neoheterodontei</taxon>
        <taxon>Myida</taxon>
        <taxon>Myoidea</taxon>
        <taxon>Myidae</taxon>
        <taxon>Mya</taxon>
    </lineage>
</organism>
<evidence type="ECO:0000256" key="1">
    <source>
        <dbReference type="ARBA" id="ARBA00022741"/>
    </source>
</evidence>
<sequence>MEQFQICHGIPMLTLAVVRLSTDEKASVTKCLHDGRLLEMTQAHIDVLKSSYFNTITGGGFGKEKIASRLMHFAIVPLIAHFEDSRMRRSYFLSPYLNNGSLFDALKCIRSKKDTILSVQGNRKKVLLHIASAIAYLHSEVKNFRGSVLHMDIKSNNIVLDCECNARLVDFGFARELKEGTTSMETKVYNYSDGYFPKEFNTKPTVRHDVYNFGVVIREVVTAFPPLYLPGEEKATPTLRDERKLSISEFVLQPNGVAKDIWKVSEKCISDDFSPSKDIHIKLETLPSS</sequence>
<dbReference type="EMBL" id="CP111015">
    <property type="protein sequence ID" value="WAR02843.1"/>
    <property type="molecule type" value="Genomic_DNA"/>
</dbReference>
<dbReference type="InterPro" id="IPR000719">
    <property type="entry name" value="Prot_kinase_dom"/>
</dbReference>
<gene>
    <name evidence="4" type="ORF">MAR_009401</name>
</gene>
<dbReference type="Pfam" id="PF00069">
    <property type="entry name" value="Pkinase"/>
    <property type="match status" value="1"/>
</dbReference>
<reference evidence="4" key="1">
    <citation type="submission" date="2022-11" db="EMBL/GenBank/DDBJ databases">
        <title>Centuries of genome instability and evolution in soft-shell clam transmissible cancer (bioRxiv).</title>
        <authorList>
            <person name="Hart S.F.M."/>
            <person name="Yonemitsu M.A."/>
            <person name="Giersch R.M."/>
            <person name="Beal B.F."/>
            <person name="Arriagada G."/>
            <person name="Davis B.W."/>
            <person name="Ostrander E.A."/>
            <person name="Goff S.P."/>
            <person name="Metzger M.J."/>
        </authorList>
    </citation>
    <scope>NUCLEOTIDE SEQUENCE</scope>
    <source>
        <strain evidence="4">MELC-2E11</strain>
        <tissue evidence="4">Siphon/mantle</tissue>
    </source>
</reference>
<proteinExistence type="predicted"/>
<dbReference type="InterPro" id="IPR011009">
    <property type="entry name" value="Kinase-like_dom_sf"/>
</dbReference>
<dbReference type="Proteomes" id="UP001164746">
    <property type="component" value="Chromosome 4"/>
</dbReference>
<evidence type="ECO:0000313" key="4">
    <source>
        <dbReference type="EMBL" id="WAR02843.1"/>
    </source>
</evidence>
<dbReference type="SUPFAM" id="SSF56112">
    <property type="entry name" value="Protein kinase-like (PK-like)"/>
    <property type="match status" value="1"/>
</dbReference>
<dbReference type="Gene3D" id="1.10.510.10">
    <property type="entry name" value="Transferase(Phosphotransferase) domain 1"/>
    <property type="match status" value="1"/>
</dbReference>
<evidence type="ECO:0000259" key="3">
    <source>
        <dbReference type="PROSITE" id="PS50011"/>
    </source>
</evidence>
<protein>
    <submittedName>
        <fullName evidence="4">Y1105-like protein</fullName>
    </submittedName>
</protein>
<name>A0ABY7E1Z3_MYAAR</name>